<sequence>MNRERLFVDTVFIQAILNKHDQYHLQAIRILPRIKNAHEVWLTEAILMEVGNALSSINRQSAVNFIKQCYQTVNINVVNVSSELFNEGLTLYESRLDKTWGLVDCISFVVMQQQELTDAVTVDVHFVQAGFRALMLE</sequence>
<reference evidence="2 3" key="1">
    <citation type="submission" date="2018-03" db="EMBL/GenBank/DDBJ databases">
        <title>The ancient ancestry and fast evolution of plastids.</title>
        <authorList>
            <person name="Moore K.R."/>
            <person name="Magnabosco C."/>
            <person name="Momper L."/>
            <person name="Gold D.A."/>
            <person name="Bosak T."/>
            <person name="Fournier G.P."/>
        </authorList>
    </citation>
    <scope>NUCLEOTIDE SEQUENCE [LARGE SCALE GENOMIC DNA]</scope>
    <source>
        <strain evidence="2 3">CCALA 016</strain>
    </source>
</reference>
<name>A0A2T1LZ29_9CHRO</name>
<dbReference type="Gene3D" id="3.40.50.1010">
    <property type="entry name" value="5'-nuclease"/>
    <property type="match status" value="1"/>
</dbReference>
<dbReference type="OrthoDB" id="164456at2"/>
<dbReference type="RefSeq" id="WP_106456522.1">
    <property type="nucleotide sequence ID" value="NZ_PXOH01000007.1"/>
</dbReference>
<protein>
    <submittedName>
        <fullName evidence="2">Nucleic acid-binding protein</fullName>
    </submittedName>
</protein>
<dbReference type="InterPro" id="IPR002716">
    <property type="entry name" value="PIN_dom"/>
</dbReference>
<proteinExistence type="predicted"/>
<dbReference type="EMBL" id="PXOH01000007">
    <property type="protein sequence ID" value="PSF37657.1"/>
    <property type="molecule type" value="Genomic_DNA"/>
</dbReference>
<keyword evidence="3" id="KW-1185">Reference proteome</keyword>
<feature type="domain" description="PIN" evidence="1">
    <location>
        <begin position="7"/>
        <end position="130"/>
    </location>
</feature>
<evidence type="ECO:0000259" key="1">
    <source>
        <dbReference type="Pfam" id="PF01850"/>
    </source>
</evidence>
<dbReference type="AlphaFoldDB" id="A0A2T1LZ29"/>
<evidence type="ECO:0000313" key="2">
    <source>
        <dbReference type="EMBL" id="PSF37657.1"/>
    </source>
</evidence>
<dbReference type="InterPro" id="IPR039018">
    <property type="entry name" value="VapC20-like"/>
</dbReference>
<dbReference type="PANTHER" id="PTHR42188">
    <property type="entry name" value="23S RRNA-SPECIFIC ENDONUCLEASE VAPC20"/>
    <property type="match status" value="1"/>
</dbReference>
<dbReference type="GO" id="GO:0016075">
    <property type="term" value="P:rRNA catabolic process"/>
    <property type="evidence" value="ECO:0007669"/>
    <property type="project" value="TreeGrafter"/>
</dbReference>
<dbReference type="GO" id="GO:0004521">
    <property type="term" value="F:RNA endonuclease activity"/>
    <property type="evidence" value="ECO:0007669"/>
    <property type="project" value="InterPro"/>
</dbReference>
<dbReference type="Pfam" id="PF01850">
    <property type="entry name" value="PIN"/>
    <property type="match status" value="1"/>
</dbReference>
<reference evidence="2 3" key="2">
    <citation type="submission" date="2018-03" db="EMBL/GenBank/DDBJ databases">
        <authorList>
            <person name="Keele B.F."/>
        </authorList>
    </citation>
    <scope>NUCLEOTIDE SEQUENCE [LARGE SCALE GENOMIC DNA]</scope>
    <source>
        <strain evidence="2 3">CCALA 016</strain>
    </source>
</reference>
<evidence type="ECO:0000313" key="3">
    <source>
        <dbReference type="Proteomes" id="UP000239001"/>
    </source>
</evidence>
<dbReference type="InterPro" id="IPR029060">
    <property type="entry name" value="PIN-like_dom_sf"/>
</dbReference>
<dbReference type="PANTHER" id="PTHR42188:SF1">
    <property type="entry name" value="23S RRNA-SPECIFIC ENDONUCLEASE VAPC20"/>
    <property type="match status" value="1"/>
</dbReference>
<organism evidence="2 3">
    <name type="scientific">Aphanothece hegewaldii CCALA 016</name>
    <dbReference type="NCBI Taxonomy" id="2107694"/>
    <lineage>
        <taxon>Bacteria</taxon>
        <taxon>Bacillati</taxon>
        <taxon>Cyanobacteriota</taxon>
        <taxon>Cyanophyceae</taxon>
        <taxon>Oscillatoriophycideae</taxon>
        <taxon>Chroococcales</taxon>
        <taxon>Aphanothecaceae</taxon>
        <taxon>Aphanothece</taxon>
    </lineage>
</organism>
<gene>
    <name evidence="2" type="ORF">C7H19_08870</name>
</gene>
<dbReference type="Proteomes" id="UP000239001">
    <property type="component" value="Unassembled WGS sequence"/>
</dbReference>
<accession>A0A2T1LZ29</accession>
<comment type="caution">
    <text evidence="2">The sequence shown here is derived from an EMBL/GenBank/DDBJ whole genome shotgun (WGS) entry which is preliminary data.</text>
</comment>
<dbReference type="SUPFAM" id="SSF88723">
    <property type="entry name" value="PIN domain-like"/>
    <property type="match status" value="1"/>
</dbReference>